<organism evidence="2 3">
    <name type="scientific">Rugamonas fusca</name>
    <dbReference type="NCBI Taxonomy" id="2758568"/>
    <lineage>
        <taxon>Bacteria</taxon>
        <taxon>Pseudomonadati</taxon>
        <taxon>Pseudomonadota</taxon>
        <taxon>Betaproteobacteria</taxon>
        <taxon>Burkholderiales</taxon>
        <taxon>Oxalobacteraceae</taxon>
        <taxon>Telluria group</taxon>
        <taxon>Rugamonas</taxon>
    </lineage>
</organism>
<feature type="domain" description="NAD-dependent epimerase/dehydratase" evidence="1">
    <location>
        <begin position="32"/>
        <end position="278"/>
    </location>
</feature>
<accession>A0A7W2I5D1</accession>
<dbReference type="Gene3D" id="3.40.50.720">
    <property type="entry name" value="NAD(P)-binding Rossmann-like Domain"/>
    <property type="match status" value="1"/>
</dbReference>
<evidence type="ECO:0000259" key="1">
    <source>
        <dbReference type="Pfam" id="PF01370"/>
    </source>
</evidence>
<comment type="caution">
    <text evidence="2">The sequence shown here is derived from an EMBL/GenBank/DDBJ whole genome shotgun (WGS) entry which is preliminary data.</text>
</comment>
<reference evidence="2 3" key="1">
    <citation type="submission" date="2020-07" db="EMBL/GenBank/DDBJ databases">
        <title>Novel species isolated from subtropical streams in China.</title>
        <authorList>
            <person name="Lu H."/>
        </authorList>
    </citation>
    <scope>NUCLEOTIDE SEQUENCE [LARGE SCALE GENOMIC DNA]</scope>
    <source>
        <strain evidence="2 3">FT3S</strain>
    </source>
</reference>
<name>A0A7W2I5D1_9BURK</name>
<dbReference type="RefSeq" id="WP_182213420.1">
    <property type="nucleotide sequence ID" value="NZ_JACEZS010000001.1"/>
</dbReference>
<keyword evidence="3" id="KW-1185">Reference proteome</keyword>
<sequence length="359" mass="39324">METVSNDAGADGLPESAYQRARERLELHRYHWLITGVAGFIGSHLLEALLELGQQVTGMDNFLTGHAHNLEQVRDGVGPQAWQRFRFLQADIRDAPACQEACAQVDFVLHQAALGSVQRSIEQPSLCNEINVGGFLNMLVAAREAGVRRLVYAASSATYGDHAALPKVEHVIGNPLSPYAVSKYADELYAGVCARCYGQQSIGLRYFNVYGPRQDPAGAYAAVIPQWIAAMLACRPALINGDGETSRDFCYVGNVVQANLLAALAERPEAVNQVYNVAANARTSLNELHALLVELIAERCPDLQVPAPRHQAFRAGDVRHSHADIAKAARLLGYRPTHDLRRGLRQALRWYLLRQPAAA</sequence>
<dbReference type="Gene3D" id="3.90.25.10">
    <property type="entry name" value="UDP-galactose 4-epimerase, domain 1"/>
    <property type="match status" value="1"/>
</dbReference>
<dbReference type="InterPro" id="IPR050177">
    <property type="entry name" value="Lipid_A_modif_metabolic_enz"/>
</dbReference>
<gene>
    <name evidence="2" type="ORF">H3H36_02055</name>
</gene>
<dbReference type="Proteomes" id="UP000566711">
    <property type="component" value="Unassembled WGS sequence"/>
</dbReference>
<dbReference type="InterPro" id="IPR036291">
    <property type="entry name" value="NAD(P)-bd_dom_sf"/>
</dbReference>
<dbReference type="EMBL" id="JACEZS010000001">
    <property type="protein sequence ID" value="MBA5604145.1"/>
    <property type="molecule type" value="Genomic_DNA"/>
</dbReference>
<proteinExistence type="predicted"/>
<evidence type="ECO:0000313" key="2">
    <source>
        <dbReference type="EMBL" id="MBA5604145.1"/>
    </source>
</evidence>
<evidence type="ECO:0000313" key="3">
    <source>
        <dbReference type="Proteomes" id="UP000566711"/>
    </source>
</evidence>
<dbReference type="PANTHER" id="PTHR43245:SF13">
    <property type="entry name" value="UDP-D-APIOSE_UDP-D-XYLOSE SYNTHASE 2"/>
    <property type="match status" value="1"/>
</dbReference>
<dbReference type="AlphaFoldDB" id="A0A7W2I5D1"/>
<dbReference type="SUPFAM" id="SSF51735">
    <property type="entry name" value="NAD(P)-binding Rossmann-fold domains"/>
    <property type="match status" value="1"/>
</dbReference>
<dbReference type="PANTHER" id="PTHR43245">
    <property type="entry name" value="BIFUNCTIONAL POLYMYXIN RESISTANCE PROTEIN ARNA"/>
    <property type="match status" value="1"/>
</dbReference>
<dbReference type="InterPro" id="IPR001509">
    <property type="entry name" value="Epimerase_deHydtase"/>
</dbReference>
<dbReference type="PRINTS" id="PR01713">
    <property type="entry name" value="NUCEPIMERASE"/>
</dbReference>
<dbReference type="Pfam" id="PF01370">
    <property type="entry name" value="Epimerase"/>
    <property type="match status" value="1"/>
</dbReference>
<dbReference type="CDD" id="cd05256">
    <property type="entry name" value="UDP_AE_SDR_e"/>
    <property type="match status" value="1"/>
</dbReference>
<protein>
    <submittedName>
        <fullName evidence="2">SDR family oxidoreductase</fullName>
    </submittedName>
</protein>